<dbReference type="Pfam" id="PF01663">
    <property type="entry name" value="Phosphodiest"/>
    <property type="match status" value="1"/>
</dbReference>
<dbReference type="PANTHER" id="PTHR10151">
    <property type="entry name" value="ECTONUCLEOTIDE PYROPHOSPHATASE/PHOSPHODIESTERASE"/>
    <property type="match status" value="1"/>
</dbReference>
<protein>
    <submittedName>
        <fullName evidence="1">Alkaline phosphatase family protein</fullName>
    </submittedName>
</protein>
<dbReference type="InterPro" id="IPR017850">
    <property type="entry name" value="Alkaline_phosphatase_core_sf"/>
</dbReference>
<dbReference type="EMBL" id="NGKA01000041">
    <property type="protein sequence ID" value="RSU07610.1"/>
    <property type="molecule type" value="Genomic_DNA"/>
</dbReference>
<organism evidence="1 2">
    <name type="scientific">Vagococcus elongatus</name>
    <dbReference type="NCBI Taxonomy" id="180344"/>
    <lineage>
        <taxon>Bacteria</taxon>
        <taxon>Bacillati</taxon>
        <taxon>Bacillota</taxon>
        <taxon>Bacilli</taxon>
        <taxon>Lactobacillales</taxon>
        <taxon>Enterococcaceae</taxon>
        <taxon>Vagococcus</taxon>
    </lineage>
</organism>
<evidence type="ECO:0000313" key="1">
    <source>
        <dbReference type="EMBL" id="RSU07610.1"/>
    </source>
</evidence>
<keyword evidence="2" id="KW-1185">Reference proteome</keyword>
<accession>A0A430AHR3</accession>
<sequence length="430" mass="48320">MRKKLVVISIDALGAADLAGDVSHLPNIKSLIASGTHVEEVTGIYPTVTYPSHTTIVTGCYPKTHGIVNNVKRQSNKLSPDWYWYAKDIRVPTLFDAAHEEGLKTAAFLWPVTARSTIDYNIAEIFPNRIWTNQVLISLHASSPLFLFQMNRKYGHLRKGIKQPELDDFITACAVDTLKNKRPDVTLIHLVDMDSQRHGYGVNSHEAEAALLRQDRRVGEIIQAVAEAGDKEETVFAILGDHYQIDVDKMIRLNVLFAEKGWQVPTKIGTTKPNWEVWANSCDGSTYIYIKKESAVSPSEVRELIEKAEGIEVVYTTDQAKSRGADPKCTFMVEAKRGYYFVDEAKGASVAEVQEKEMWLPWRYRAVHGFSPEKENYATTLVLSGPGIRKNHKKSKGRLIDEAPTFAKILGLNTFPQKIDGKVLEDVFEE</sequence>
<dbReference type="AlphaFoldDB" id="A0A430AHR3"/>
<dbReference type="GO" id="GO:0016787">
    <property type="term" value="F:hydrolase activity"/>
    <property type="evidence" value="ECO:0007669"/>
    <property type="project" value="UniProtKB-ARBA"/>
</dbReference>
<proteinExistence type="predicted"/>
<dbReference type="SUPFAM" id="SSF53649">
    <property type="entry name" value="Alkaline phosphatase-like"/>
    <property type="match status" value="1"/>
</dbReference>
<gene>
    <name evidence="1" type="ORF">CBF29_13445</name>
</gene>
<comment type="caution">
    <text evidence="1">The sequence shown here is derived from an EMBL/GenBank/DDBJ whole genome shotgun (WGS) entry which is preliminary data.</text>
</comment>
<dbReference type="PANTHER" id="PTHR10151:SF120">
    <property type="entry name" value="BIS(5'-ADENOSYL)-TRIPHOSPHATASE"/>
    <property type="match status" value="1"/>
</dbReference>
<dbReference type="Proteomes" id="UP000287605">
    <property type="component" value="Unassembled WGS sequence"/>
</dbReference>
<dbReference type="InterPro" id="IPR002591">
    <property type="entry name" value="Phosphodiest/P_Trfase"/>
</dbReference>
<dbReference type="OrthoDB" id="9779418at2"/>
<name>A0A430AHR3_9ENTE</name>
<evidence type="ECO:0000313" key="2">
    <source>
        <dbReference type="Proteomes" id="UP000287605"/>
    </source>
</evidence>
<dbReference type="CDD" id="cd16018">
    <property type="entry name" value="Enpp"/>
    <property type="match status" value="1"/>
</dbReference>
<reference evidence="1 2" key="1">
    <citation type="submission" date="2017-05" db="EMBL/GenBank/DDBJ databases">
        <title>Vagococcus spp. assemblies.</title>
        <authorList>
            <person name="Gulvik C.A."/>
        </authorList>
    </citation>
    <scope>NUCLEOTIDE SEQUENCE [LARGE SCALE GENOMIC DNA]</scope>
    <source>
        <strain evidence="1 2">CCUG 51432</strain>
    </source>
</reference>
<dbReference type="Gene3D" id="3.40.720.10">
    <property type="entry name" value="Alkaline Phosphatase, subunit A"/>
    <property type="match status" value="1"/>
</dbReference>